<protein>
    <recommendedName>
        <fullName evidence="1">VOC domain-containing protein</fullName>
    </recommendedName>
</protein>
<name>A0ABP7MIU2_9GAMM</name>
<feature type="domain" description="VOC" evidence="1">
    <location>
        <begin position="2"/>
        <end position="133"/>
    </location>
</feature>
<sequence>MRLNHALVMASDVSEMTTFFKESLGLSEGYRPPFEFEGAWLYDDQNMPCIHIANRDNVNPQQAEYLRQNSAPTSLSGINTIDHLAFSTEDYSGLVRRLVRHKLPFIERDVPASEEHQVFVFGPDDLKIEIVFDRKQLLSLTHKNKLTANRN</sequence>
<keyword evidence="3" id="KW-1185">Reference proteome</keyword>
<accession>A0ABP7MIU2</accession>
<dbReference type="PROSITE" id="PS51819">
    <property type="entry name" value="VOC"/>
    <property type="match status" value="1"/>
</dbReference>
<dbReference type="Proteomes" id="UP001501565">
    <property type="component" value="Unassembled WGS sequence"/>
</dbReference>
<proteinExistence type="predicted"/>
<gene>
    <name evidence="2" type="ORF">GCM10022277_17180</name>
</gene>
<organism evidence="2 3">
    <name type="scientific">Litoribacillus peritrichatus</name>
    <dbReference type="NCBI Taxonomy" id="718191"/>
    <lineage>
        <taxon>Bacteria</taxon>
        <taxon>Pseudomonadati</taxon>
        <taxon>Pseudomonadota</taxon>
        <taxon>Gammaproteobacteria</taxon>
        <taxon>Oceanospirillales</taxon>
        <taxon>Oceanospirillaceae</taxon>
        <taxon>Litoribacillus</taxon>
    </lineage>
</organism>
<dbReference type="PANTHER" id="PTHR47802:SF1">
    <property type="entry name" value="GLYOXALASE FAMILY PROTEIN, EXPRESSED"/>
    <property type="match status" value="1"/>
</dbReference>
<evidence type="ECO:0000259" key="1">
    <source>
        <dbReference type="PROSITE" id="PS51819"/>
    </source>
</evidence>
<dbReference type="InterPro" id="IPR037523">
    <property type="entry name" value="VOC_core"/>
</dbReference>
<dbReference type="InterPro" id="IPR029068">
    <property type="entry name" value="Glyas_Bleomycin-R_OHBP_Dase"/>
</dbReference>
<dbReference type="Pfam" id="PF00903">
    <property type="entry name" value="Glyoxalase"/>
    <property type="match status" value="1"/>
</dbReference>
<dbReference type="EMBL" id="BAABBN010000004">
    <property type="protein sequence ID" value="GAA3921815.1"/>
    <property type="molecule type" value="Genomic_DNA"/>
</dbReference>
<comment type="caution">
    <text evidence="2">The sequence shown here is derived from an EMBL/GenBank/DDBJ whole genome shotgun (WGS) entry which is preliminary data.</text>
</comment>
<evidence type="ECO:0000313" key="2">
    <source>
        <dbReference type="EMBL" id="GAA3921815.1"/>
    </source>
</evidence>
<dbReference type="InterPro" id="IPR004360">
    <property type="entry name" value="Glyas_Fos-R_dOase_dom"/>
</dbReference>
<evidence type="ECO:0000313" key="3">
    <source>
        <dbReference type="Proteomes" id="UP001501565"/>
    </source>
</evidence>
<reference evidence="3" key="1">
    <citation type="journal article" date="2019" name="Int. J. Syst. Evol. Microbiol.">
        <title>The Global Catalogue of Microorganisms (GCM) 10K type strain sequencing project: providing services to taxonomists for standard genome sequencing and annotation.</title>
        <authorList>
            <consortium name="The Broad Institute Genomics Platform"/>
            <consortium name="The Broad Institute Genome Sequencing Center for Infectious Disease"/>
            <person name="Wu L."/>
            <person name="Ma J."/>
        </authorList>
    </citation>
    <scope>NUCLEOTIDE SEQUENCE [LARGE SCALE GENOMIC DNA]</scope>
    <source>
        <strain evidence="3">JCM 17551</strain>
    </source>
</reference>
<dbReference type="RefSeq" id="WP_344797511.1">
    <property type="nucleotide sequence ID" value="NZ_BAABBN010000004.1"/>
</dbReference>
<dbReference type="Gene3D" id="3.10.180.10">
    <property type="entry name" value="2,3-Dihydroxybiphenyl 1,2-Dioxygenase, domain 1"/>
    <property type="match status" value="1"/>
</dbReference>
<dbReference type="PANTHER" id="PTHR47802">
    <property type="entry name" value="GLYOXALASE FAMILY PROTEIN, EXPRESSED"/>
    <property type="match status" value="1"/>
</dbReference>
<dbReference type="SUPFAM" id="SSF54593">
    <property type="entry name" value="Glyoxalase/Bleomycin resistance protein/Dihydroxybiphenyl dioxygenase"/>
    <property type="match status" value="1"/>
</dbReference>